<dbReference type="Pfam" id="PF21447">
    <property type="entry name" value="Ppx-GppA_III"/>
    <property type="match status" value="1"/>
</dbReference>
<dbReference type="InterPro" id="IPR048950">
    <property type="entry name" value="Ppx_GppA_C"/>
</dbReference>
<evidence type="ECO:0000313" key="4">
    <source>
        <dbReference type="Proteomes" id="UP000612362"/>
    </source>
</evidence>
<comment type="similarity">
    <text evidence="1">Belongs to the GppA/Ppx family.</text>
</comment>
<evidence type="ECO:0000256" key="1">
    <source>
        <dbReference type="ARBA" id="ARBA00007125"/>
    </source>
</evidence>
<dbReference type="PANTHER" id="PTHR30005:SF0">
    <property type="entry name" value="RETROGRADE REGULATION PROTEIN 2"/>
    <property type="match status" value="1"/>
</dbReference>
<gene>
    <name evidence="3" type="ORF">KSX_14370</name>
</gene>
<dbReference type="RefSeq" id="WP_220192757.1">
    <property type="nucleotide sequence ID" value="NZ_BNJF01000001.1"/>
</dbReference>
<comment type="caution">
    <text evidence="3">The sequence shown here is derived from an EMBL/GenBank/DDBJ whole genome shotgun (WGS) entry which is preliminary data.</text>
</comment>
<dbReference type="InterPro" id="IPR050273">
    <property type="entry name" value="GppA/Ppx_hydrolase"/>
</dbReference>
<protein>
    <recommendedName>
        <fullName evidence="2">Ppx/GppA phosphatase C-terminal domain-containing protein</fullName>
    </recommendedName>
</protein>
<reference evidence="3" key="1">
    <citation type="submission" date="2020-10" db="EMBL/GenBank/DDBJ databases">
        <title>Taxonomic study of unclassified bacteria belonging to the class Ktedonobacteria.</title>
        <authorList>
            <person name="Yabe S."/>
            <person name="Wang C.M."/>
            <person name="Zheng Y."/>
            <person name="Sakai Y."/>
            <person name="Cavaletti L."/>
            <person name="Monciardini P."/>
            <person name="Donadio S."/>
        </authorList>
    </citation>
    <scope>NUCLEOTIDE SEQUENCE</scope>
    <source>
        <strain evidence="3">SOSP1-1</strain>
    </source>
</reference>
<dbReference type="Gene3D" id="1.10.3210.10">
    <property type="entry name" value="Hypothetical protein af1432"/>
    <property type="match status" value="1"/>
</dbReference>
<proteinExistence type="inferred from homology"/>
<dbReference type="AlphaFoldDB" id="A0A8J3HT74"/>
<evidence type="ECO:0000259" key="2">
    <source>
        <dbReference type="Pfam" id="PF21447"/>
    </source>
</evidence>
<dbReference type="Proteomes" id="UP000612362">
    <property type="component" value="Unassembled WGS sequence"/>
</dbReference>
<dbReference type="GO" id="GO:0016462">
    <property type="term" value="F:pyrophosphatase activity"/>
    <property type="evidence" value="ECO:0007669"/>
    <property type="project" value="TreeGrafter"/>
</dbReference>
<keyword evidence="4" id="KW-1185">Reference proteome</keyword>
<dbReference type="EMBL" id="BNJF01000001">
    <property type="protein sequence ID" value="GHO43274.1"/>
    <property type="molecule type" value="Genomic_DNA"/>
</dbReference>
<name>A0A8J3HT74_9CHLR</name>
<dbReference type="SUPFAM" id="SSF109604">
    <property type="entry name" value="HD-domain/PDEase-like"/>
    <property type="match status" value="1"/>
</dbReference>
<feature type="domain" description="Ppx/GppA phosphatase C-terminal" evidence="2">
    <location>
        <begin position="32"/>
        <end position="176"/>
    </location>
</feature>
<sequence length="219" mass="25759">MSTSSIEELRWWQEAQPTAEELRLNGGLLVEDWPHARYVTRLAHDLFGVTRPLHKLNERALLVLERAAFLHNAGMLIEERQHHKHSYRLIKETDLPDFTDEERHEIACIARYHRRALPSKEHKEFALLKPEARKRVSSLSAILRIADALDRNHDGRVLRLEADEAGCDKDIWTLRLWVRPLADLDEELMHAHAKADLFEKVFKRKLRLKTQALDVQYFQ</sequence>
<dbReference type="PANTHER" id="PTHR30005">
    <property type="entry name" value="EXOPOLYPHOSPHATASE"/>
    <property type="match status" value="1"/>
</dbReference>
<evidence type="ECO:0000313" key="3">
    <source>
        <dbReference type="EMBL" id="GHO43274.1"/>
    </source>
</evidence>
<accession>A0A8J3HT74</accession>
<organism evidence="3 4">
    <name type="scientific">Ktedonospora formicarum</name>
    <dbReference type="NCBI Taxonomy" id="2778364"/>
    <lineage>
        <taxon>Bacteria</taxon>
        <taxon>Bacillati</taxon>
        <taxon>Chloroflexota</taxon>
        <taxon>Ktedonobacteria</taxon>
        <taxon>Ktedonobacterales</taxon>
        <taxon>Ktedonobacteraceae</taxon>
        <taxon>Ktedonospora</taxon>
    </lineage>
</organism>